<dbReference type="Gene3D" id="3.30.160.60">
    <property type="entry name" value="Classic Zinc Finger"/>
    <property type="match status" value="1"/>
</dbReference>
<keyword evidence="4" id="KW-1185">Reference proteome</keyword>
<keyword evidence="1" id="KW-0863">Zinc-finger</keyword>
<evidence type="ECO:0000313" key="4">
    <source>
        <dbReference type="Proteomes" id="UP001476247"/>
    </source>
</evidence>
<evidence type="ECO:0000259" key="2">
    <source>
        <dbReference type="PROSITE" id="PS50157"/>
    </source>
</evidence>
<keyword evidence="1" id="KW-0862">Zinc</keyword>
<dbReference type="SMART" id="SM00355">
    <property type="entry name" value="ZnF_C2H2"/>
    <property type="match status" value="2"/>
</dbReference>
<gene>
    <name evidence="3" type="ORF">HPULCUR_009593</name>
</gene>
<proteinExistence type="predicted"/>
<protein>
    <recommendedName>
        <fullName evidence="2">C2H2-type domain-containing protein</fullName>
    </recommendedName>
</protein>
<dbReference type="PROSITE" id="PS50157">
    <property type="entry name" value="ZINC_FINGER_C2H2_2"/>
    <property type="match status" value="1"/>
</dbReference>
<sequence length="141" mass="16779">MSFKSTDKITAFVDNKCYKCERSYSSPSHLINHMANIHHIHLKPRPQSNEERPASEKYDFTYQRLATYERVLFECPSCWFYTYPNLQKLAKHVQNFHLNLIPENEEMLEEDTSLNKTVDEQDILKMWDEISNSLKKFLSAK</sequence>
<evidence type="ECO:0000256" key="1">
    <source>
        <dbReference type="PROSITE-ProRule" id="PRU00042"/>
    </source>
</evidence>
<dbReference type="PROSITE" id="PS00028">
    <property type="entry name" value="ZINC_FINGER_C2H2_1"/>
    <property type="match status" value="1"/>
</dbReference>
<name>A0ABP9YAV6_9FUNG</name>
<dbReference type="Proteomes" id="UP001476247">
    <property type="component" value="Unassembled WGS sequence"/>
</dbReference>
<feature type="domain" description="C2H2-type" evidence="2">
    <location>
        <begin position="15"/>
        <end position="46"/>
    </location>
</feature>
<keyword evidence="1" id="KW-0479">Metal-binding</keyword>
<dbReference type="EMBL" id="BAABUJ010000032">
    <property type="protein sequence ID" value="GAA5804107.1"/>
    <property type="molecule type" value="Genomic_DNA"/>
</dbReference>
<dbReference type="InterPro" id="IPR013087">
    <property type="entry name" value="Znf_C2H2_type"/>
</dbReference>
<accession>A0ABP9YAV6</accession>
<evidence type="ECO:0000313" key="3">
    <source>
        <dbReference type="EMBL" id="GAA5804107.1"/>
    </source>
</evidence>
<comment type="caution">
    <text evidence="3">The sequence shown here is derived from an EMBL/GenBank/DDBJ whole genome shotgun (WGS) entry which is preliminary data.</text>
</comment>
<organism evidence="3 4">
    <name type="scientific">Helicostylum pulchrum</name>
    <dbReference type="NCBI Taxonomy" id="562976"/>
    <lineage>
        <taxon>Eukaryota</taxon>
        <taxon>Fungi</taxon>
        <taxon>Fungi incertae sedis</taxon>
        <taxon>Mucoromycota</taxon>
        <taxon>Mucoromycotina</taxon>
        <taxon>Mucoromycetes</taxon>
        <taxon>Mucorales</taxon>
        <taxon>Mucorineae</taxon>
        <taxon>Mucoraceae</taxon>
        <taxon>Helicostylum</taxon>
    </lineage>
</organism>
<reference evidence="3 4" key="1">
    <citation type="submission" date="2024-04" db="EMBL/GenBank/DDBJ databases">
        <title>genome sequences of Mucor flavus KT1a and Helicostylum pulchrum KT1b strains isolation_sourced from the surface of a dry-aged beef.</title>
        <authorList>
            <person name="Toyotome T."/>
            <person name="Hosono M."/>
            <person name="Torimaru M."/>
            <person name="Fukuda K."/>
            <person name="Mikami N."/>
        </authorList>
    </citation>
    <scope>NUCLEOTIDE SEQUENCE [LARGE SCALE GENOMIC DNA]</scope>
    <source>
        <strain evidence="3 4">KT1b</strain>
    </source>
</reference>